<evidence type="ECO:0000256" key="1">
    <source>
        <dbReference type="SAM" id="MobiDB-lite"/>
    </source>
</evidence>
<evidence type="ECO:0000313" key="2">
    <source>
        <dbReference type="EMBL" id="EPS62815.1"/>
    </source>
</evidence>
<sequence length="56" mass="6775">MHTQCGNHEKSWKDEIERLQKNAWTSSSTRHLLVRPMKKKKDSHPPSHRRVRCFCF</sequence>
<dbReference type="Proteomes" id="UP000015453">
    <property type="component" value="Unassembled WGS sequence"/>
</dbReference>
<reference evidence="2 3" key="1">
    <citation type="journal article" date="2013" name="BMC Genomics">
        <title>The miniature genome of a carnivorous plant Genlisea aurea contains a low number of genes and short non-coding sequences.</title>
        <authorList>
            <person name="Leushkin E.V."/>
            <person name="Sutormin R.A."/>
            <person name="Nabieva E.R."/>
            <person name="Penin A.A."/>
            <person name="Kondrashov A.S."/>
            <person name="Logacheva M.D."/>
        </authorList>
    </citation>
    <scope>NUCLEOTIDE SEQUENCE [LARGE SCALE GENOMIC DNA]</scope>
</reference>
<feature type="region of interest" description="Disordered" evidence="1">
    <location>
        <begin position="27"/>
        <end position="49"/>
    </location>
</feature>
<accession>S8C7Q2</accession>
<proteinExistence type="predicted"/>
<keyword evidence="3" id="KW-1185">Reference proteome</keyword>
<evidence type="ECO:0000313" key="3">
    <source>
        <dbReference type="Proteomes" id="UP000015453"/>
    </source>
</evidence>
<comment type="caution">
    <text evidence="2">The sequence shown here is derived from an EMBL/GenBank/DDBJ whole genome shotgun (WGS) entry which is preliminary data.</text>
</comment>
<dbReference type="EMBL" id="AUSU01005871">
    <property type="protein sequence ID" value="EPS62815.1"/>
    <property type="molecule type" value="Genomic_DNA"/>
</dbReference>
<dbReference type="AlphaFoldDB" id="S8C7Q2"/>
<gene>
    <name evidence="2" type="ORF">M569_11973</name>
</gene>
<organism evidence="2 3">
    <name type="scientific">Genlisea aurea</name>
    <dbReference type="NCBI Taxonomy" id="192259"/>
    <lineage>
        <taxon>Eukaryota</taxon>
        <taxon>Viridiplantae</taxon>
        <taxon>Streptophyta</taxon>
        <taxon>Embryophyta</taxon>
        <taxon>Tracheophyta</taxon>
        <taxon>Spermatophyta</taxon>
        <taxon>Magnoliopsida</taxon>
        <taxon>eudicotyledons</taxon>
        <taxon>Gunneridae</taxon>
        <taxon>Pentapetalae</taxon>
        <taxon>asterids</taxon>
        <taxon>lamiids</taxon>
        <taxon>Lamiales</taxon>
        <taxon>Lentibulariaceae</taxon>
        <taxon>Genlisea</taxon>
    </lineage>
</organism>
<feature type="compositionally biased region" description="Basic residues" evidence="1">
    <location>
        <begin position="32"/>
        <end position="49"/>
    </location>
</feature>
<name>S8C7Q2_9LAMI</name>
<protein>
    <submittedName>
        <fullName evidence="2">Uncharacterized protein</fullName>
    </submittedName>
</protein>